<dbReference type="Pfam" id="PF02696">
    <property type="entry name" value="SelO"/>
    <property type="match status" value="1"/>
</dbReference>
<comment type="catalytic activity">
    <reaction evidence="8">
        <text>L-seryl-[protein] + ATP = 3-O-(5'-adenylyl)-L-seryl-[protein] + diphosphate</text>
        <dbReference type="Rhea" id="RHEA:58120"/>
        <dbReference type="Rhea" id="RHEA-COMP:9863"/>
        <dbReference type="Rhea" id="RHEA-COMP:15073"/>
        <dbReference type="ChEBI" id="CHEBI:29999"/>
        <dbReference type="ChEBI" id="CHEBI:30616"/>
        <dbReference type="ChEBI" id="CHEBI:33019"/>
        <dbReference type="ChEBI" id="CHEBI:142516"/>
        <dbReference type="EC" id="2.7.7.108"/>
    </reaction>
</comment>
<feature type="active site" description="Proton acceptor" evidence="8">
    <location>
        <position position="356"/>
    </location>
</feature>
<comment type="catalytic activity">
    <reaction evidence="8">
        <text>L-tyrosyl-[protein] + ATP = O-(5'-adenylyl)-L-tyrosyl-[protein] + diphosphate</text>
        <dbReference type="Rhea" id="RHEA:54288"/>
        <dbReference type="Rhea" id="RHEA-COMP:10136"/>
        <dbReference type="Rhea" id="RHEA-COMP:13846"/>
        <dbReference type="ChEBI" id="CHEBI:30616"/>
        <dbReference type="ChEBI" id="CHEBI:33019"/>
        <dbReference type="ChEBI" id="CHEBI:46858"/>
        <dbReference type="ChEBI" id="CHEBI:83624"/>
        <dbReference type="EC" id="2.7.7.108"/>
    </reaction>
</comment>
<keyword evidence="4 8" id="KW-0479">Metal-binding</keyword>
<reference evidence="9 10" key="1">
    <citation type="journal article" date="2011" name="Science">
        <title>Drosophila microbiome modulates host developmental and metabolic homeostasis via insulin signaling.</title>
        <authorList>
            <person name="Shin S.C."/>
            <person name="Kim S.H."/>
            <person name="You H."/>
            <person name="Kim B."/>
            <person name="Kim A.C."/>
            <person name="Lee K.A."/>
            <person name="Yoon J.H."/>
            <person name="Ryu J.H."/>
            <person name="Lee W.J."/>
        </authorList>
    </citation>
    <scope>NUCLEOTIDE SEQUENCE [LARGE SCALE GENOMIC DNA]</scope>
    <source>
        <strain evidence="9 10">DM001</strain>
    </source>
</reference>
<feature type="binding site" evidence="8">
    <location>
        <position position="230"/>
    </location>
    <ligand>
        <name>ATP</name>
        <dbReference type="ChEBI" id="CHEBI:30616"/>
    </ligand>
</feature>
<evidence type="ECO:0000256" key="4">
    <source>
        <dbReference type="ARBA" id="ARBA00022723"/>
    </source>
</evidence>
<feature type="binding site" evidence="8">
    <location>
        <position position="366"/>
    </location>
    <ligand>
        <name>Mg(2+)</name>
        <dbReference type="ChEBI" id="CHEBI:18420"/>
    </ligand>
</feature>
<dbReference type="EC" id="2.7.7.-" evidence="8"/>
<feature type="binding site" evidence="8">
    <location>
        <position position="196"/>
    </location>
    <ligand>
        <name>ATP</name>
        <dbReference type="ChEBI" id="CHEBI:30616"/>
    </ligand>
</feature>
<evidence type="ECO:0000256" key="7">
    <source>
        <dbReference type="ARBA" id="ARBA00022842"/>
    </source>
</evidence>
<comment type="catalytic activity">
    <reaction evidence="8">
        <text>L-tyrosyl-[protein] + UTP = O-(5'-uridylyl)-L-tyrosyl-[protein] + diphosphate</text>
        <dbReference type="Rhea" id="RHEA:83887"/>
        <dbReference type="Rhea" id="RHEA-COMP:10136"/>
        <dbReference type="Rhea" id="RHEA-COMP:20238"/>
        <dbReference type="ChEBI" id="CHEBI:33019"/>
        <dbReference type="ChEBI" id="CHEBI:46398"/>
        <dbReference type="ChEBI" id="CHEBI:46858"/>
        <dbReference type="ChEBI" id="CHEBI:90602"/>
    </reaction>
</comment>
<sequence>MRVILKAVSDSVVMGSAVSTALGSEPDSLAAPLPRFFFCYQTFLYLRSELAGLMGLFLSCSCFMCQRARQACPVGRFCIWRNRWLLSARQAVIGPPGHFRLFPEKCVMAPLPFQQSYAALPERFYASAPLSPAPDPKLIRLNYALAEQLGLDAQWLASPQGVAMLSGSAMPEGVDPLSTAYAGHQFGSFNPHLGDGRALLLGDVQDAQGHVWEVQLKGSGPTPFSRRGDGRAVLGPVLREYVVSEAMHALGIPTTRALAAVKTGMAVLRETMLPGAVLARVASSHIRVGTFQYFASRQDLAGLRILADFAIARHYPQVAQGPAPYLEFLQQVIAAQAKLIAQWMLVGFIHGVMNTDNMAVSGETIDYGPCAFMDQYAPNTVFSFIDERGRYAFTNQPTIALWNLTRLAEALLPLLSEDEDEGVALAGQALEQFGGLFHGAYFAGLRAKLGLKTQQAKDETFFHALFAQMQEHQADFTNTFRSLSDERVIAGEYVPDTLEGMQPWLHQWRQRLTQEAEEAPAIRAENMRRVNPCYIPRNHLIESMIGTAVNNDDYTLFEEMLRLTASPYTEQADMARYAQPPQPEERVRYTFCGT</sequence>
<evidence type="ECO:0000256" key="1">
    <source>
        <dbReference type="ARBA" id="ARBA00009747"/>
    </source>
</evidence>
<comment type="similarity">
    <text evidence="1 8">Belongs to the SELO family.</text>
</comment>
<feature type="binding site" evidence="8">
    <location>
        <position position="357"/>
    </location>
    <ligand>
        <name>Mg(2+)</name>
        <dbReference type="ChEBI" id="CHEBI:18420"/>
    </ligand>
</feature>
<dbReference type="GO" id="GO:0030145">
    <property type="term" value="F:manganese ion binding"/>
    <property type="evidence" value="ECO:0007669"/>
    <property type="project" value="UniProtKB-UniRule"/>
</dbReference>
<feature type="binding site" evidence="8">
    <location>
        <position position="287"/>
    </location>
    <ligand>
        <name>ATP</name>
        <dbReference type="ChEBI" id="CHEBI:30616"/>
    </ligand>
</feature>
<dbReference type="InterPro" id="IPR003846">
    <property type="entry name" value="SelO"/>
</dbReference>
<feature type="binding site" evidence="8">
    <location>
        <position position="366"/>
    </location>
    <ligand>
        <name>ATP</name>
        <dbReference type="ChEBI" id="CHEBI:30616"/>
    </ligand>
</feature>
<dbReference type="AlphaFoldDB" id="F1YSG4"/>
<dbReference type="NCBIfam" id="NF000658">
    <property type="entry name" value="PRK00029.1"/>
    <property type="match status" value="1"/>
</dbReference>
<feature type="binding site" evidence="8">
    <location>
        <position position="280"/>
    </location>
    <ligand>
        <name>ATP</name>
        <dbReference type="ChEBI" id="CHEBI:30616"/>
    </ligand>
</feature>
<dbReference type="HAMAP" id="MF_00692">
    <property type="entry name" value="SelO"/>
    <property type="match status" value="1"/>
</dbReference>
<evidence type="ECO:0000313" key="10">
    <source>
        <dbReference type="Proteomes" id="UP000018454"/>
    </source>
</evidence>
<accession>F1YSG4</accession>
<keyword evidence="6 8" id="KW-0067">ATP-binding</keyword>
<protein>
    <recommendedName>
        <fullName evidence="8">Protein nucleotidyltransferase YdiU</fullName>
        <ecNumber evidence="8">2.7.7.-</ecNumber>
    </recommendedName>
    <alternativeName>
        <fullName evidence="8">Protein adenylyltransferase YdiU</fullName>
        <ecNumber evidence="8">2.7.7.108</ecNumber>
    </alternativeName>
    <alternativeName>
        <fullName evidence="8">Protein uridylyltransferase YdiU</fullName>
        <ecNumber evidence="8">2.7.7.-</ecNumber>
    </alternativeName>
</protein>
<keyword evidence="3 8" id="KW-0548">Nucleotidyltransferase</keyword>
<dbReference type="EC" id="2.7.7.108" evidence="8"/>
<comment type="function">
    <text evidence="8">Nucleotidyltransferase involved in the post-translational modification of proteins. It can catalyze the addition of adenosine monophosphate (AMP) or uridine monophosphate (UMP) to a protein, resulting in modifications known as AMPylation and UMPylation.</text>
</comment>
<keyword evidence="7 8" id="KW-0460">Magnesium</keyword>
<keyword evidence="2 8" id="KW-0808">Transferase</keyword>
<dbReference type="GO" id="GO:0005524">
    <property type="term" value="F:ATP binding"/>
    <property type="evidence" value="ECO:0007669"/>
    <property type="project" value="UniProtKB-UniRule"/>
</dbReference>
<evidence type="ECO:0000256" key="2">
    <source>
        <dbReference type="ARBA" id="ARBA00022679"/>
    </source>
</evidence>
<organism evidence="9 10">
    <name type="scientific">Acetobacter pomorum DM001</name>
    <dbReference type="NCBI Taxonomy" id="945681"/>
    <lineage>
        <taxon>Bacteria</taxon>
        <taxon>Pseudomonadati</taxon>
        <taxon>Pseudomonadota</taxon>
        <taxon>Alphaproteobacteria</taxon>
        <taxon>Acetobacterales</taxon>
        <taxon>Acetobacteraceae</taxon>
        <taxon>Acetobacter</taxon>
    </lineage>
</organism>
<gene>
    <name evidence="8" type="primary">ydiU</name>
    <name evidence="8" type="synonym">selO</name>
    <name evidence="9" type="ORF">APO_0859</name>
</gene>
<feature type="binding site" evidence="8">
    <location>
        <position position="194"/>
    </location>
    <ligand>
        <name>ATP</name>
        <dbReference type="ChEBI" id="CHEBI:30616"/>
    </ligand>
</feature>
<comment type="catalytic activity">
    <reaction evidence="8">
        <text>L-histidyl-[protein] + UTP = N(tele)-(5'-uridylyl)-L-histidyl-[protein] + diphosphate</text>
        <dbReference type="Rhea" id="RHEA:83891"/>
        <dbReference type="Rhea" id="RHEA-COMP:9745"/>
        <dbReference type="Rhea" id="RHEA-COMP:20239"/>
        <dbReference type="ChEBI" id="CHEBI:29979"/>
        <dbReference type="ChEBI" id="CHEBI:33019"/>
        <dbReference type="ChEBI" id="CHEBI:46398"/>
        <dbReference type="ChEBI" id="CHEBI:233474"/>
    </reaction>
</comment>
<dbReference type="EMBL" id="AEUP01000021">
    <property type="protein sequence ID" value="EGE48297.1"/>
    <property type="molecule type" value="Genomic_DNA"/>
</dbReference>
<keyword evidence="8" id="KW-0464">Manganese</keyword>
<feature type="binding site" evidence="8">
    <location>
        <position position="217"/>
    </location>
    <ligand>
        <name>ATP</name>
        <dbReference type="ChEBI" id="CHEBI:30616"/>
    </ligand>
</feature>
<comment type="catalytic activity">
    <reaction evidence="8">
        <text>L-threonyl-[protein] + ATP = 3-O-(5'-adenylyl)-L-threonyl-[protein] + diphosphate</text>
        <dbReference type="Rhea" id="RHEA:54292"/>
        <dbReference type="Rhea" id="RHEA-COMP:11060"/>
        <dbReference type="Rhea" id="RHEA-COMP:13847"/>
        <dbReference type="ChEBI" id="CHEBI:30013"/>
        <dbReference type="ChEBI" id="CHEBI:30616"/>
        <dbReference type="ChEBI" id="CHEBI:33019"/>
        <dbReference type="ChEBI" id="CHEBI:138113"/>
        <dbReference type="EC" id="2.7.7.108"/>
    </reaction>
</comment>
<name>F1YSG4_9PROT</name>
<dbReference type="GO" id="GO:0000287">
    <property type="term" value="F:magnesium ion binding"/>
    <property type="evidence" value="ECO:0007669"/>
    <property type="project" value="UniProtKB-UniRule"/>
</dbReference>
<dbReference type="PANTHER" id="PTHR32057:SF14">
    <property type="entry name" value="PROTEIN ADENYLYLTRANSFERASE SELO, MITOCHONDRIAL"/>
    <property type="match status" value="1"/>
</dbReference>
<evidence type="ECO:0000256" key="5">
    <source>
        <dbReference type="ARBA" id="ARBA00022741"/>
    </source>
</evidence>
<proteinExistence type="inferred from homology"/>
<evidence type="ECO:0000256" key="6">
    <source>
        <dbReference type="ARBA" id="ARBA00022840"/>
    </source>
</evidence>
<dbReference type="GO" id="GO:0070733">
    <property type="term" value="F:AMPylase activity"/>
    <property type="evidence" value="ECO:0007669"/>
    <property type="project" value="UniProtKB-EC"/>
</dbReference>
<comment type="catalytic activity">
    <reaction evidence="8">
        <text>L-seryl-[protein] + UTP = O-(5'-uridylyl)-L-seryl-[protein] + diphosphate</text>
        <dbReference type="Rhea" id="RHEA:64604"/>
        <dbReference type="Rhea" id="RHEA-COMP:9863"/>
        <dbReference type="Rhea" id="RHEA-COMP:16635"/>
        <dbReference type="ChEBI" id="CHEBI:29999"/>
        <dbReference type="ChEBI" id="CHEBI:33019"/>
        <dbReference type="ChEBI" id="CHEBI:46398"/>
        <dbReference type="ChEBI" id="CHEBI:156051"/>
    </reaction>
</comment>
<feature type="binding site" evidence="8">
    <location>
        <position position="229"/>
    </location>
    <ligand>
        <name>ATP</name>
        <dbReference type="ChEBI" id="CHEBI:30616"/>
    </ligand>
</feature>
<evidence type="ECO:0000313" key="9">
    <source>
        <dbReference type="EMBL" id="EGE48297.1"/>
    </source>
</evidence>
<keyword evidence="5 8" id="KW-0547">Nucleotide-binding</keyword>
<feature type="binding site" evidence="8">
    <location>
        <position position="197"/>
    </location>
    <ligand>
        <name>ATP</name>
        <dbReference type="ChEBI" id="CHEBI:30616"/>
    </ligand>
</feature>
<dbReference type="PANTHER" id="PTHR32057">
    <property type="entry name" value="PROTEIN ADENYLYLTRANSFERASE SELO, MITOCHONDRIAL"/>
    <property type="match status" value="1"/>
</dbReference>
<comment type="cofactor">
    <cofactor evidence="8">
        <name>Mg(2+)</name>
        <dbReference type="ChEBI" id="CHEBI:18420"/>
    </cofactor>
    <cofactor evidence="8">
        <name>Mn(2+)</name>
        <dbReference type="ChEBI" id="CHEBI:29035"/>
    </cofactor>
</comment>
<comment type="caution">
    <text evidence="9">The sequence shown here is derived from an EMBL/GenBank/DDBJ whole genome shotgun (WGS) entry which is preliminary data.</text>
</comment>
<evidence type="ECO:0000256" key="8">
    <source>
        <dbReference type="HAMAP-Rule" id="MF_00692"/>
    </source>
</evidence>
<evidence type="ECO:0000256" key="3">
    <source>
        <dbReference type="ARBA" id="ARBA00022695"/>
    </source>
</evidence>
<dbReference type="Proteomes" id="UP000018454">
    <property type="component" value="Unassembled WGS sequence"/>
</dbReference>